<dbReference type="EC" id="6.2.1.3" evidence="5"/>
<evidence type="ECO:0000256" key="4">
    <source>
        <dbReference type="ARBA" id="ARBA00023136"/>
    </source>
</evidence>
<dbReference type="Pfam" id="PF13193">
    <property type="entry name" value="AMP-binding_C"/>
    <property type="match status" value="1"/>
</dbReference>
<evidence type="ECO:0000313" key="11">
    <source>
        <dbReference type="Proteomes" id="UP000245461"/>
    </source>
</evidence>
<dbReference type="SUPFAM" id="SSF56801">
    <property type="entry name" value="Acetyl-CoA synthetase-like"/>
    <property type="match status" value="1"/>
</dbReference>
<evidence type="ECO:0000256" key="5">
    <source>
        <dbReference type="ARBA" id="ARBA00026121"/>
    </source>
</evidence>
<evidence type="ECO:0000256" key="3">
    <source>
        <dbReference type="ARBA" id="ARBA00022598"/>
    </source>
</evidence>
<comment type="caution">
    <text evidence="10">The sequence shown here is derived from an EMBL/GenBank/DDBJ whole genome shotgun (WGS) entry which is preliminary data.</text>
</comment>
<comment type="subcellular location">
    <subcellularLocation>
        <location evidence="1">Membrane</location>
        <topology evidence="1">Peripheral membrane protein</topology>
    </subcellularLocation>
</comment>
<gene>
    <name evidence="10" type="ORF">DKG74_14305</name>
</gene>
<dbReference type="InterPro" id="IPR025110">
    <property type="entry name" value="AMP-bd_C"/>
</dbReference>
<dbReference type="Proteomes" id="UP000245461">
    <property type="component" value="Unassembled WGS sequence"/>
</dbReference>
<feature type="domain" description="AMP-binding enzyme C-terminal" evidence="9">
    <location>
        <begin position="481"/>
        <end position="556"/>
    </location>
</feature>
<dbReference type="Gene3D" id="3.30.300.30">
    <property type="match status" value="1"/>
</dbReference>
<protein>
    <recommendedName>
        <fullName evidence="6">Long-chain-fatty-acid--CoA ligase</fullName>
        <ecNumber evidence="5">6.2.1.3</ecNumber>
    </recommendedName>
    <alternativeName>
        <fullName evidence="7">Long-chain acyl-CoA synthetase</fullName>
    </alternativeName>
</protein>
<sequence length="572" mass="61244">MSNETAGGAIDFRKSYPPGVRWDAPLPGGAVQDILTRTAQGFPDHVAIEFNGADITYGALQALVFRAAKGFRALGVGPGVHVGLYLPNCPHYIIAFFGVLTAGGTVVNYSPLDAARVLEHKVEDSETDILVTLDLKVLYPQMAALLGASRLKRLIVGNIGDFSPEPETVAAFLKAAGQTADIPADDAYHLTFRALIDNDGAVEPFTVPDPGATLAVLQYTGGTTGLPKGAMLSHANLTAAQAQLLELCSGDEPLFEIGGERILAVLPLFHIYALSVNMLLGITIAARLVLHAKFEAEAALRTLTDQRISFFPGVPTMYAGLLNHPGMAKADLRALKFCGTGGAPLPVELAERFLRLTGCHLTEGWGMTETTATGTFTPARGVHKAGSCGVPVPHVRLKFIDVADPAREVGPGERGELCIYGPNVMKGYWKKPSANVDSFTADGYFRTGDVAWMDGDGYVFIVDRTKDMILCGGFNVYPRVIEEAVYEHPSVAEATAIGIPDAYRGQAPKVFITLKSGADPVTLEEMQAFLKGRLGKHEMIAALEIRAELPKTPVGKLSKKELVEEEARKHQP</sequence>
<proteinExistence type="predicted"/>
<evidence type="ECO:0000256" key="7">
    <source>
        <dbReference type="ARBA" id="ARBA00042773"/>
    </source>
</evidence>
<dbReference type="InterPro" id="IPR020845">
    <property type="entry name" value="AMP-binding_CS"/>
</dbReference>
<evidence type="ECO:0000256" key="2">
    <source>
        <dbReference type="ARBA" id="ARBA00005005"/>
    </source>
</evidence>
<dbReference type="GO" id="GO:0016020">
    <property type="term" value="C:membrane"/>
    <property type="evidence" value="ECO:0007669"/>
    <property type="project" value="UniProtKB-SubCell"/>
</dbReference>
<dbReference type="InterPro" id="IPR045851">
    <property type="entry name" value="AMP-bd_C_sf"/>
</dbReference>
<dbReference type="InterPro" id="IPR042099">
    <property type="entry name" value="ANL_N_sf"/>
</dbReference>
<accession>A0A317E7V0</accession>
<dbReference type="GO" id="GO:0004467">
    <property type="term" value="F:long-chain fatty acid-CoA ligase activity"/>
    <property type="evidence" value="ECO:0007669"/>
    <property type="project" value="UniProtKB-EC"/>
</dbReference>
<dbReference type="InterPro" id="IPR050237">
    <property type="entry name" value="ATP-dep_AMP-bd_enzyme"/>
</dbReference>
<dbReference type="OrthoDB" id="9803968at2"/>
<evidence type="ECO:0000259" key="8">
    <source>
        <dbReference type="Pfam" id="PF00501"/>
    </source>
</evidence>
<keyword evidence="11" id="KW-1185">Reference proteome</keyword>
<dbReference type="Pfam" id="PF00501">
    <property type="entry name" value="AMP-binding"/>
    <property type="match status" value="1"/>
</dbReference>
<evidence type="ECO:0000313" key="10">
    <source>
        <dbReference type="EMBL" id="PWR21175.1"/>
    </source>
</evidence>
<evidence type="ECO:0000256" key="6">
    <source>
        <dbReference type="ARBA" id="ARBA00039545"/>
    </source>
</evidence>
<dbReference type="PANTHER" id="PTHR43767:SF8">
    <property type="entry name" value="LONG-CHAIN-FATTY-ACID--COA LIGASE"/>
    <property type="match status" value="1"/>
</dbReference>
<name>A0A317E7V0_9PROT</name>
<keyword evidence="4" id="KW-0472">Membrane</keyword>
<dbReference type="RefSeq" id="WP_109906853.1">
    <property type="nucleotide sequence ID" value="NZ_QGLE01000008.1"/>
</dbReference>
<keyword evidence="3 10" id="KW-0436">Ligase</keyword>
<dbReference type="EMBL" id="QGLE01000008">
    <property type="protein sequence ID" value="PWR21175.1"/>
    <property type="molecule type" value="Genomic_DNA"/>
</dbReference>
<organism evidence="10 11">
    <name type="scientific">Zavarzinia aquatilis</name>
    <dbReference type="NCBI Taxonomy" id="2211142"/>
    <lineage>
        <taxon>Bacteria</taxon>
        <taxon>Pseudomonadati</taxon>
        <taxon>Pseudomonadota</taxon>
        <taxon>Alphaproteobacteria</taxon>
        <taxon>Rhodospirillales</taxon>
        <taxon>Zavarziniaceae</taxon>
        <taxon>Zavarzinia</taxon>
    </lineage>
</organism>
<dbReference type="Gene3D" id="3.40.50.12780">
    <property type="entry name" value="N-terminal domain of ligase-like"/>
    <property type="match status" value="1"/>
</dbReference>
<reference evidence="10 11" key="1">
    <citation type="submission" date="2018-05" db="EMBL/GenBank/DDBJ databases">
        <title>Zavarzinia sp. HR-AS.</title>
        <authorList>
            <person name="Lee Y."/>
            <person name="Jeon C.O."/>
        </authorList>
    </citation>
    <scope>NUCLEOTIDE SEQUENCE [LARGE SCALE GENOMIC DNA]</scope>
    <source>
        <strain evidence="10 11">HR-AS</strain>
    </source>
</reference>
<feature type="domain" description="AMP-dependent synthetase/ligase" evidence="8">
    <location>
        <begin position="36"/>
        <end position="429"/>
    </location>
</feature>
<dbReference type="PROSITE" id="PS00455">
    <property type="entry name" value="AMP_BINDING"/>
    <property type="match status" value="1"/>
</dbReference>
<dbReference type="InterPro" id="IPR000873">
    <property type="entry name" value="AMP-dep_synth/lig_dom"/>
</dbReference>
<evidence type="ECO:0000259" key="9">
    <source>
        <dbReference type="Pfam" id="PF13193"/>
    </source>
</evidence>
<evidence type="ECO:0000256" key="1">
    <source>
        <dbReference type="ARBA" id="ARBA00004170"/>
    </source>
</evidence>
<dbReference type="PANTHER" id="PTHR43767">
    <property type="entry name" value="LONG-CHAIN-FATTY-ACID--COA LIGASE"/>
    <property type="match status" value="1"/>
</dbReference>
<comment type="pathway">
    <text evidence="2">Lipid metabolism; fatty acid beta-oxidation.</text>
</comment>
<dbReference type="AlphaFoldDB" id="A0A317E7V0"/>